<evidence type="ECO:0000313" key="3">
    <source>
        <dbReference type="Proteomes" id="UP001163127"/>
    </source>
</evidence>
<organism evidence="2 3">
    <name type="scientific">Actinomyces naeslundii</name>
    <dbReference type="NCBI Taxonomy" id="1655"/>
    <lineage>
        <taxon>Bacteria</taxon>
        <taxon>Bacillati</taxon>
        <taxon>Actinomycetota</taxon>
        <taxon>Actinomycetes</taxon>
        <taxon>Actinomycetales</taxon>
        <taxon>Actinomycetaceae</taxon>
        <taxon>Actinomyces</taxon>
    </lineage>
</organism>
<dbReference type="RefSeq" id="WP_076131340.1">
    <property type="nucleotide sequence ID" value="NZ_CP113787.1"/>
</dbReference>
<gene>
    <name evidence="2" type="ORF">OFA60_06175</name>
</gene>
<dbReference type="PROSITE" id="PS51318">
    <property type="entry name" value="TAT"/>
    <property type="match status" value="1"/>
</dbReference>
<evidence type="ECO:0000313" key="2">
    <source>
        <dbReference type="EMBL" id="WAL44124.1"/>
    </source>
</evidence>
<protein>
    <recommendedName>
        <fullName evidence="4">Tat pathway signal sequence domain protein</fullName>
    </recommendedName>
</protein>
<keyword evidence="1" id="KW-0732">Signal</keyword>
<evidence type="ECO:0008006" key="4">
    <source>
        <dbReference type="Google" id="ProtNLM"/>
    </source>
</evidence>
<proteinExistence type="predicted"/>
<name>A0AA47FIT6_ACTNA</name>
<feature type="signal peptide" evidence="1">
    <location>
        <begin position="1"/>
        <end position="30"/>
    </location>
</feature>
<evidence type="ECO:0000256" key="1">
    <source>
        <dbReference type="SAM" id="SignalP"/>
    </source>
</evidence>
<dbReference type="AlphaFoldDB" id="A0AA47FIT6"/>
<feature type="chain" id="PRO_5041466964" description="Tat pathway signal sequence domain protein" evidence="1">
    <location>
        <begin position="31"/>
        <end position="126"/>
    </location>
</feature>
<accession>A0AA47FIT6</accession>
<dbReference type="Proteomes" id="UP001163127">
    <property type="component" value="Chromosome"/>
</dbReference>
<dbReference type="EMBL" id="CP113787">
    <property type="protein sequence ID" value="WAL44124.1"/>
    <property type="molecule type" value="Genomic_DNA"/>
</dbReference>
<dbReference type="InterPro" id="IPR006311">
    <property type="entry name" value="TAT_signal"/>
</dbReference>
<reference evidence="2" key="1">
    <citation type="submission" date="2022-11" db="EMBL/GenBank/DDBJ databases">
        <title>Dental biofilm bacteria. Genome sequencing and assembly.</title>
        <authorList>
            <person name="Robertsson C."/>
        </authorList>
    </citation>
    <scope>NUCLEOTIDE SEQUENCE</scope>
    <source>
        <strain evidence="2">CW</strain>
    </source>
</reference>
<sequence length="126" mass="13560">MQLTKRNLIKTAAIGSAFVGALALAAPASANTFEPTYNGTYGDATISYNDATDDFCVNGIYNGADFTVAPSNAGSGPTYNIRVNAGETKCVSLARAYEDSAYYYQMNTVHFYHGVALDNFPVYFYS</sequence>